<dbReference type="SUPFAM" id="SSF53756">
    <property type="entry name" value="UDP-Glycosyltransferase/glycogen phosphorylase"/>
    <property type="match status" value="1"/>
</dbReference>
<sequence length="444" mass="50364">MYNKNTHSVHVMSKPRVIQIVSRYVPIIGRAGHFTYLLALMRALHQHGYQLELDVLDPWFLPEQVPGYITQIAQVVIMPASLIQSSNHVGHRSFKARFYPLYSRLPVSILAPLRKAWYRLRKCDIPGHHRPDAIATDAEIVFVRERFENICPDIFMANETFLGNILHAYKHNSTVLKVNIAFDLHHQRQKKFSESGVSKKTPDWNRQKEIALLNAANILISIHEDDTVTLREMLPRAETICVPFPTNFYPHPQVEQVPGRCLFVGSSIDHNVHGLAWFLREIWPLVLVKEPQATLHICGTVCGSLMQFASPNIQLLGRVDDLHAEYGAAQICVIPLIAGSGLKIKLVEALSHGRACVSTSVGVQGVRELENRAVLVADTPVEFATAVTRLLQQADERHVMEAQARQYVTERLTPEQAYRPLLTRFQQFYADRERQTLSTGQQNS</sequence>
<evidence type="ECO:0000313" key="1">
    <source>
        <dbReference type="EMBL" id="GAK50562.1"/>
    </source>
</evidence>
<evidence type="ECO:0000313" key="2">
    <source>
        <dbReference type="Proteomes" id="UP000030700"/>
    </source>
</evidence>
<dbReference type="GO" id="GO:0016740">
    <property type="term" value="F:transferase activity"/>
    <property type="evidence" value="ECO:0007669"/>
    <property type="project" value="UniProtKB-KW"/>
</dbReference>
<dbReference type="PANTHER" id="PTHR12526">
    <property type="entry name" value="GLYCOSYLTRANSFERASE"/>
    <property type="match status" value="1"/>
</dbReference>
<dbReference type="HOGENOM" id="CLU_028014_5_0_0"/>
<accession>A0A0S6VT28</accession>
<dbReference type="CDD" id="cd03801">
    <property type="entry name" value="GT4_PimA-like"/>
    <property type="match status" value="1"/>
</dbReference>
<reference evidence="1" key="1">
    <citation type="journal article" date="2015" name="PeerJ">
        <title>First genomic representation of candidate bacterial phylum KSB3 points to enhanced environmental sensing as a trigger of wastewater bulking.</title>
        <authorList>
            <person name="Sekiguchi Y."/>
            <person name="Ohashi A."/>
            <person name="Parks D.H."/>
            <person name="Yamauchi T."/>
            <person name="Tyson G.W."/>
            <person name="Hugenholtz P."/>
        </authorList>
    </citation>
    <scope>NUCLEOTIDE SEQUENCE [LARGE SCALE GENOMIC DNA]</scope>
</reference>
<organism evidence="1">
    <name type="scientific">Candidatus Moduliflexus flocculans</name>
    <dbReference type="NCBI Taxonomy" id="1499966"/>
    <lineage>
        <taxon>Bacteria</taxon>
        <taxon>Candidatus Moduliflexota</taxon>
        <taxon>Candidatus Moduliflexia</taxon>
        <taxon>Candidatus Moduliflexales</taxon>
        <taxon>Candidatus Moduliflexaceae</taxon>
    </lineage>
</organism>
<dbReference type="STRING" id="1499966.U14_01794"/>
<dbReference type="Gene3D" id="3.40.50.2000">
    <property type="entry name" value="Glycogen Phosphorylase B"/>
    <property type="match status" value="1"/>
</dbReference>
<dbReference type="EMBL" id="DF820456">
    <property type="protein sequence ID" value="GAK50562.1"/>
    <property type="molecule type" value="Genomic_DNA"/>
</dbReference>
<keyword evidence="2" id="KW-1185">Reference proteome</keyword>
<protein>
    <submittedName>
        <fullName evidence="1">Glycosyl transferase group 1</fullName>
    </submittedName>
</protein>
<proteinExistence type="predicted"/>
<dbReference type="Proteomes" id="UP000030700">
    <property type="component" value="Unassembled WGS sequence"/>
</dbReference>
<keyword evidence="1" id="KW-0808">Transferase</keyword>
<dbReference type="Pfam" id="PF13692">
    <property type="entry name" value="Glyco_trans_1_4"/>
    <property type="match status" value="1"/>
</dbReference>
<gene>
    <name evidence="1" type="ORF">U14_01794</name>
</gene>
<name>A0A0S6VT28_9BACT</name>
<dbReference type="AlphaFoldDB" id="A0A0S6VT28"/>